<sequence length="224" mass="24717">MSETMKAPGWAAIDAACQRLYARQVPHQYTSKTAYELETASPLPAITVWEGQRPAHWHYVTYGLTELFEKTSHDPNVSGFGFELTMRVPRAEGEDQPPAWPLRTLQSLGRYVLGSRKGFDTGHRADLGGPIAPGVTTELTGLVCVPDPLLGKITGPYGSLLFLQVIGVTPDELAAMERLDHEGVVHMMGEIDFHGLTDPSRGSWLKNPQKAPVVRRYQLGILRD</sequence>
<protein>
    <submittedName>
        <fullName evidence="2">Suppressor of fused domain protein</fullName>
    </submittedName>
</protein>
<dbReference type="RefSeq" id="WP_267775177.1">
    <property type="nucleotide sequence ID" value="NZ_JAPNKE010000002.1"/>
</dbReference>
<dbReference type="PANTHER" id="PTHR10928">
    <property type="entry name" value="SUPPRESSOR OF FUSED"/>
    <property type="match status" value="1"/>
</dbReference>
<name>A0A9X3J1N7_9BACT</name>
<comment type="caution">
    <text evidence="2">The sequence shown here is derived from an EMBL/GenBank/DDBJ whole genome shotgun (WGS) entry which is preliminary data.</text>
</comment>
<dbReference type="Proteomes" id="UP001150924">
    <property type="component" value="Unassembled WGS sequence"/>
</dbReference>
<dbReference type="AlphaFoldDB" id="A0A9X3J1N7"/>
<reference evidence="2" key="1">
    <citation type="submission" date="2022-11" db="EMBL/GenBank/DDBJ databases">
        <title>Minimal conservation of predation-associated metabolite biosynthetic gene clusters underscores biosynthetic potential of Myxococcota including descriptions for ten novel species: Archangium lansinium sp. nov., Myxococcus landrumus sp. nov., Nannocystis bai.</title>
        <authorList>
            <person name="Ahearne A."/>
            <person name="Stevens C."/>
            <person name="Phillips K."/>
        </authorList>
    </citation>
    <scope>NUCLEOTIDE SEQUENCE</scope>
    <source>
        <strain evidence="2">Na p29</strain>
    </source>
</reference>
<dbReference type="GO" id="GO:0005737">
    <property type="term" value="C:cytoplasm"/>
    <property type="evidence" value="ECO:0007669"/>
    <property type="project" value="TreeGrafter"/>
</dbReference>
<keyword evidence="3" id="KW-1185">Reference proteome</keyword>
<organism evidence="2 3">
    <name type="scientific">Nannocystis pusilla</name>
    <dbReference type="NCBI Taxonomy" id="889268"/>
    <lineage>
        <taxon>Bacteria</taxon>
        <taxon>Pseudomonadati</taxon>
        <taxon>Myxococcota</taxon>
        <taxon>Polyangia</taxon>
        <taxon>Nannocystales</taxon>
        <taxon>Nannocystaceae</taxon>
        <taxon>Nannocystis</taxon>
    </lineage>
</organism>
<evidence type="ECO:0000259" key="1">
    <source>
        <dbReference type="Pfam" id="PF05076"/>
    </source>
</evidence>
<dbReference type="InterPro" id="IPR037181">
    <property type="entry name" value="SUFU_N"/>
</dbReference>
<dbReference type="Pfam" id="PF05076">
    <property type="entry name" value="SUFU"/>
    <property type="match status" value="1"/>
</dbReference>
<accession>A0A9X3J1N7</accession>
<dbReference type="SUPFAM" id="SSF103359">
    <property type="entry name" value="Suppressor of Fused, N-terminal domain"/>
    <property type="match status" value="1"/>
</dbReference>
<dbReference type="InterPro" id="IPR020941">
    <property type="entry name" value="SUFU-like_domain"/>
</dbReference>
<dbReference type="InterPro" id="IPR007768">
    <property type="entry name" value="Suppressor_of_fused"/>
</dbReference>
<evidence type="ECO:0000313" key="2">
    <source>
        <dbReference type="EMBL" id="MCY1011861.1"/>
    </source>
</evidence>
<dbReference type="PANTHER" id="PTHR10928:SF2">
    <property type="entry name" value="SUPPRESSOR OF FUSED HOMOLOG"/>
    <property type="match status" value="1"/>
</dbReference>
<dbReference type="EMBL" id="JAPNKE010000002">
    <property type="protein sequence ID" value="MCY1011861.1"/>
    <property type="molecule type" value="Genomic_DNA"/>
</dbReference>
<evidence type="ECO:0000313" key="3">
    <source>
        <dbReference type="Proteomes" id="UP001150924"/>
    </source>
</evidence>
<feature type="domain" description="Suppressor of fused-like" evidence="1">
    <location>
        <begin position="45"/>
        <end position="201"/>
    </location>
</feature>
<gene>
    <name evidence="2" type="ORF">OV079_41160</name>
</gene>
<proteinExistence type="predicted"/>